<protein>
    <submittedName>
        <fullName evidence="2">Uncharacterized protein</fullName>
    </submittedName>
</protein>
<sequence length="97" mass="11505">MQTQQFGSDAKAYKEQAQQRKQQKIEKLWNEIEKNPELSPQFLLLKKKIKNSHKKREETSGMILSMKEEYNQLKADIKEFLKKQNKIKSVNNPANNK</sequence>
<organism evidence="2 3">
    <name type="scientific">Paramecium primaurelia</name>
    <dbReference type="NCBI Taxonomy" id="5886"/>
    <lineage>
        <taxon>Eukaryota</taxon>
        <taxon>Sar</taxon>
        <taxon>Alveolata</taxon>
        <taxon>Ciliophora</taxon>
        <taxon>Intramacronucleata</taxon>
        <taxon>Oligohymenophorea</taxon>
        <taxon>Peniculida</taxon>
        <taxon>Parameciidae</taxon>
        <taxon>Paramecium</taxon>
    </lineage>
</organism>
<feature type="compositionally biased region" description="Basic and acidic residues" evidence="1">
    <location>
        <begin position="11"/>
        <end position="20"/>
    </location>
</feature>
<feature type="region of interest" description="Disordered" evidence="1">
    <location>
        <begin position="1"/>
        <end position="20"/>
    </location>
</feature>
<proteinExistence type="predicted"/>
<dbReference type="Proteomes" id="UP000688137">
    <property type="component" value="Unassembled WGS sequence"/>
</dbReference>
<dbReference type="AlphaFoldDB" id="A0A8S1L1S2"/>
<comment type="caution">
    <text evidence="2">The sequence shown here is derived from an EMBL/GenBank/DDBJ whole genome shotgun (WGS) entry which is preliminary data.</text>
</comment>
<evidence type="ECO:0000256" key="1">
    <source>
        <dbReference type="SAM" id="MobiDB-lite"/>
    </source>
</evidence>
<keyword evidence="3" id="KW-1185">Reference proteome</keyword>
<evidence type="ECO:0000313" key="2">
    <source>
        <dbReference type="EMBL" id="CAD8056714.1"/>
    </source>
</evidence>
<dbReference type="OMA" id="KNSHTKR"/>
<gene>
    <name evidence="2" type="ORF">PPRIM_AZ9-3.1.T0250018</name>
</gene>
<name>A0A8S1L1S2_PARPR</name>
<reference evidence="2" key="1">
    <citation type="submission" date="2021-01" db="EMBL/GenBank/DDBJ databases">
        <authorList>
            <consortium name="Genoscope - CEA"/>
            <person name="William W."/>
        </authorList>
    </citation>
    <scope>NUCLEOTIDE SEQUENCE</scope>
</reference>
<accession>A0A8S1L1S2</accession>
<dbReference type="EMBL" id="CAJJDM010000023">
    <property type="protein sequence ID" value="CAD8056714.1"/>
    <property type="molecule type" value="Genomic_DNA"/>
</dbReference>
<evidence type="ECO:0000313" key="3">
    <source>
        <dbReference type="Proteomes" id="UP000688137"/>
    </source>
</evidence>